<dbReference type="CDD" id="cd13402">
    <property type="entry name" value="LT_TF-like"/>
    <property type="match status" value="1"/>
</dbReference>
<dbReference type="PANTHER" id="PTHR47053">
    <property type="entry name" value="MUREIN DD-ENDOPEPTIDASE MEPH-RELATED"/>
    <property type="match status" value="1"/>
</dbReference>
<evidence type="ECO:0000256" key="1">
    <source>
        <dbReference type="ARBA" id="ARBA00007074"/>
    </source>
</evidence>
<keyword evidence="4" id="KW-0788">Thiol protease</keyword>
<keyword evidence="5" id="KW-0175">Coiled coil</keyword>
<dbReference type="Pfam" id="PF00877">
    <property type="entry name" value="NLPC_P60"/>
    <property type="match status" value="1"/>
</dbReference>
<dbReference type="InterPro" id="IPR013491">
    <property type="entry name" value="Tape_meas_N"/>
</dbReference>
<dbReference type="Pfam" id="PF20155">
    <property type="entry name" value="TMP_3"/>
    <property type="match status" value="1"/>
</dbReference>
<dbReference type="NCBIfam" id="TIGR02675">
    <property type="entry name" value="tape_meas_nterm"/>
    <property type="match status" value="1"/>
</dbReference>
<dbReference type="EMBL" id="DYXB01000077">
    <property type="protein sequence ID" value="HJF10090.1"/>
    <property type="molecule type" value="Genomic_DNA"/>
</dbReference>
<feature type="region of interest" description="Disordered" evidence="6">
    <location>
        <begin position="1311"/>
        <end position="1369"/>
    </location>
</feature>
<evidence type="ECO:0000256" key="5">
    <source>
        <dbReference type="SAM" id="Coils"/>
    </source>
</evidence>
<gene>
    <name evidence="8" type="ORF">K8V23_04775</name>
</gene>
<feature type="region of interest" description="Disordered" evidence="6">
    <location>
        <begin position="1184"/>
        <end position="1238"/>
    </location>
</feature>
<proteinExistence type="inferred from homology"/>
<dbReference type="GO" id="GO:0006508">
    <property type="term" value="P:proteolysis"/>
    <property type="evidence" value="ECO:0007669"/>
    <property type="project" value="UniProtKB-KW"/>
</dbReference>
<evidence type="ECO:0000256" key="3">
    <source>
        <dbReference type="ARBA" id="ARBA00022801"/>
    </source>
</evidence>
<dbReference type="SUPFAM" id="SSF54001">
    <property type="entry name" value="Cysteine proteinases"/>
    <property type="match status" value="1"/>
</dbReference>
<feature type="compositionally biased region" description="Basic and acidic residues" evidence="6">
    <location>
        <begin position="1184"/>
        <end position="1196"/>
    </location>
</feature>
<protein>
    <submittedName>
        <fullName evidence="8">NlpC/P60 family protein</fullName>
    </submittedName>
</protein>
<feature type="compositionally biased region" description="Basic residues" evidence="6">
    <location>
        <begin position="1314"/>
        <end position="1355"/>
    </location>
</feature>
<dbReference type="PROSITE" id="PS51935">
    <property type="entry name" value="NLPC_P60"/>
    <property type="match status" value="1"/>
</dbReference>
<feature type="domain" description="NlpC/P60" evidence="7">
    <location>
        <begin position="1779"/>
        <end position="1903"/>
    </location>
</feature>
<evidence type="ECO:0000256" key="4">
    <source>
        <dbReference type="ARBA" id="ARBA00022807"/>
    </source>
</evidence>
<dbReference type="InterPro" id="IPR051202">
    <property type="entry name" value="Peptidase_C40"/>
</dbReference>
<dbReference type="InterPro" id="IPR000064">
    <property type="entry name" value="NLP_P60_dom"/>
</dbReference>
<comment type="similarity">
    <text evidence="1">Belongs to the peptidase C40 family.</text>
</comment>
<evidence type="ECO:0000313" key="9">
    <source>
        <dbReference type="Proteomes" id="UP000784793"/>
    </source>
</evidence>
<evidence type="ECO:0000259" key="7">
    <source>
        <dbReference type="PROSITE" id="PS51935"/>
    </source>
</evidence>
<evidence type="ECO:0000256" key="6">
    <source>
        <dbReference type="SAM" id="MobiDB-lite"/>
    </source>
</evidence>
<feature type="compositionally biased region" description="Basic and acidic residues" evidence="6">
    <location>
        <begin position="1203"/>
        <end position="1235"/>
    </location>
</feature>
<keyword evidence="3" id="KW-0378">Hydrolase</keyword>
<reference evidence="8" key="1">
    <citation type="journal article" date="2021" name="PeerJ">
        <title>Extensive microbial diversity within the chicken gut microbiome revealed by metagenomics and culture.</title>
        <authorList>
            <person name="Gilroy R."/>
            <person name="Ravi A."/>
            <person name="Getino M."/>
            <person name="Pursley I."/>
            <person name="Horton D.L."/>
            <person name="Alikhan N.F."/>
            <person name="Baker D."/>
            <person name="Gharbi K."/>
            <person name="Hall N."/>
            <person name="Watson M."/>
            <person name="Adriaenssens E.M."/>
            <person name="Foster-Nyarko E."/>
            <person name="Jarju S."/>
            <person name="Secka A."/>
            <person name="Antonio M."/>
            <person name="Oren A."/>
            <person name="Chaudhuri R.R."/>
            <person name="La Ragione R."/>
            <person name="Hildebrand F."/>
            <person name="Pallen M.J."/>
        </authorList>
    </citation>
    <scope>NUCLEOTIDE SEQUENCE</scope>
    <source>
        <strain evidence="8">CHK194-22301</strain>
    </source>
</reference>
<dbReference type="Proteomes" id="UP000784793">
    <property type="component" value="Unassembled WGS sequence"/>
</dbReference>
<sequence>MVKISNIMSTTIDINTIKASNSLKSLDTAIRATTNAWKANEARAKSVGSALEASKSRYEGLGKNIENVKSKISYLTEQQSKLDRTTQQGQEEYNKYANKLASAEKQLASMTAQQDRAKRSMDYQKTGLAGLQSSYKLLNELGTSRIQRLEAEGRQYEANKTKLSTYRASIESLTKQQKLQADELVKIGKASGEASEAYKRQQIRLNQTSTTLAKTKNEMNELSGSMRKANPTFFDRLKTKIGSVNKEAGQTHKTFKEVFAGSFIGNALSNAVSNLTGKLKGAVTEGMALNAATAKINARFKSMGMSTKTIADLDKQIGDLKAKTNMTGDNVANLQTKMLNWSNIGTKGAMQMTKMIAGVGDSSKLSGDQIEQMGASLMRVGSTGKVTYSALSRVTKSAPTFMAQLAKGAGMSEDKLKAMLKTGKVTQTQFQKWMAAAGKYSDTAFKGFSSTQGGALKFMQVRWQKLEQTMTKPLFDAKTSGLQALKDIMASPELLKGAAAIGNALSSTIGYIDKHKKDIAGITSDVTHIGTELGKDLWKDVSGIIGDIGKSFGLIHGNAKKSADPLHIVKLAMDGLAKNKTAIQWISKAIIAMAAAKGISKIGGGFLSIASGSIKAYKNIKAFRSGLKGIDNVKEFKGTEGAFNKLGKTASTVFSKIKTGLSKAISGKSLGGALQSVKSAGGFKNLTTAGKVGTAAAGVGVAVDAATSIVKGIKDKVGSRKQYEDIGTGAGKAIGGGIGLWFGGPLGAAIGAKIGGVVGKWGGDAVKSFQNGWNKKKPPKNFWSWENLGWSTHDTFNKIGKWGSDVGKKFGQSLSKGKSWVKKNSKELALTAVNPIAGIPTLLYKNNPKFKKWADSVGKNFKKGFNSAKKSVTNFNKSVSKNVSSFNKSVGKKYKQITTGIGKTFKKGWDAAYKHASKGTKQIMRSTEKFAKNYVKTQKKANSETVKNFGSFSKRLKKNHGDLFKTLGQTAKTQLKIEQKRWSSNWKNIKTTAAGIWKGLRTNASDMYAKLNKSTHGGLGKVFDGFKDFGKNIKNFWDGLWKGITKTFDDTVKGLQDAAGNIQKFFTGKLKVGNIHLASGTDWKKKYGYPAILNDGHDSPATGNREGLIHADGSLEILRGTNIKRWIFPGEDVINAHDLATLFGRGVHLANGTVNLRRNSKSSKLLSKNNSLIERALKLYKAEVKKRDKRNKDRKDHRNKLDRKREQKNSSSKAERAKAAVRAKKEQAQLKKLGDRISSALKHKNGNEVHRLTAEFNRLTKKYSADKKAAKKPDPHAGKVLVDQGLLIGAKSRIGHSVYISKKLFKQLIANLNKKSKKTKRKKTRSTRKRRSTRRRTTRSTRATRRRTTTRRRSTSTRTRSTSSGVSIKASVSGGSAVTSLASAIKALKSKSVKITAKASGTKAVVSLAKAARKIKGSSHKVAVKAVGVKALTKLYKATKKIKGKTHKVRVKTSGTKGLKSLQKDITSVHKRIDSLAKATKKDKFGKDIAKQAEEAVKSLKGKGNFAKQFESMTKKFNKDLKNMTKNSKKEFKSMWSDIEHQSKTGQSRLTHEMSNFSSHYKKDWTSLENGVHRTFGQFWAKMKTAAGRGVNNVLRIVNSAVGKIDNVISDFGGSKTAVKQVGLVHYASGTGVFGSSMRRAITGPTLAVLNDGNDSPETGNKETIWNKATNTFGVVQGRNVPLLLGPQHEVFNATESKLLGFTHYASGTGALHKLYEVAKHNWSNPTKTGNLMFSAVSGLTGAMKELASGMRSKSKDQGVTWWSQLWKMVEDKVDDDDLGPATGLLKAVEKYGEGHRYVWGAGGPTTFDCSGLVMYALKHAYGIDYPHFSGAQYALTQHISKSQAKPGDLVFWGHGGSEHVGVYAGGSKYYSAESPSQGIHMNTLSSVVGYGSPLFGRVKGLKQDSESKDVKVKTNSSLQKHIKNQVGQGFWRTVQKIADKYGESSIPGTATPKQARQVIQRAMEIAGVHGQNWVNGLATIAQHESGFRDIVNTWDSNAKAGTPSAGWFQMIEPTFKANAKPGYNKWRNPLDQAISAIRYIQRKYGGIANVPGLVSMRRGGAYQGYANGGIVTSPQLAMIGEGRGPETVIPWDISKRSRAYQLMNATLAQFKHEDGNDVADRRNSKSDEESREFRETVVLLLQQLVEQKDDKKEKEEHDFMQGVLLLLRQIFNKSSVADIKLTTPAGRTLWEVVEPFSKAEQRAAMIKLRRGLSGR</sequence>
<dbReference type="Gene3D" id="3.90.1720.10">
    <property type="entry name" value="endopeptidase domain like (from Nostoc punctiforme)"/>
    <property type="match status" value="1"/>
</dbReference>
<keyword evidence="2" id="KW-0645">Protease</keyword>
<dbReference type="Gene3D" id="1.20.120.20">
    <property type="entry name" value="Apolipoprotein"/>
    <property type="match status" value="2"/>
</dbReference>
<name>A0A921K5B7_9LACO</name>
<comment type="caution">
    <text evidence="8">The sequence shown here is derived from an EMBL/GenBank/DDBJ whole genome shotgun (WGS) entry which is preliminary data.</text>
</comment>
<evidence type="ECO:0000313" key="8">
    <source>
        <dbReference type="EMBL" id="HJF10090.1"/>
    </source>
</evidence>
<organism evidence="8 9">
    <name type="scientific">Lactobacillus crispatus</name>
    <dbReference type="NCBI Taxonomy" id="47770"/>
    <lineage>
        <taxon>Bacteria</taxon>
        <taxon>Bacillati</taxon>
        <taxon>Bacillota</taxon>
        <taxon>Bacilli</taxon>
        <taxon>Lactobacillales</taxon>
        <taxon>Lactobacillaceae</taxon>
        <taxon>Lactobacillus</taxon>
    </lineage>
</organism>
<dbReference type="InterPro" id="IPR038765">
    <property type="entry name" value="Papain-like_cys_pep_sf"/>
</dbReference>
<reference evidence="8" key="2">
    <citation type="submission" date="2021-09" db="EMBL/GenBank/DDBJ databases">
        <authorList>
            <person name="Gilroy R."/>
        </authorList>
    </citation>
    <scope>NUCLEOTIDE SEQUENCE</scope>
    <source>
        <strain evidence="8">CHK194-22301</strain>
    </source>
</reference>
<feature type="coiled-coil region" evidence="5">
    <location>
        <begin position="51"/>
        <end position="120"/>
    </location>
</feature>
<dbReference type="GO" id="GO:0008234">
    <property type="term" value="F:cysteine-type peptidase activity"/>
    <property type="evidence" value="ECO:0007669"/>
    <property type="project" value="UniProtKB-KW"/>
</dbReference>
<evidence type="ECO:0000256" key="2">
    <source>
        <dbReference type="ARBA" id="ARBA00022670"/>
    </source>
</evidence>
<accession>A0A921K5B7</accession>
<dbReference type="PANTHER" id="PTHR47053:SF1">
    <property type="entry name" value="MUREIN DD-ENDOPEPTIDASE MEPH-RELATED"/>
    <property type="match status" value="1"/>
</dbReference>